<accession>A0ABT7WGT5</accession>
<dbReference type="Proteomes" id="UP001174839">
    <property type="component" value="Unassembled WGS sequence"/>
</dbReference>
<gene>
    <name evidence="1" type="ORF">QU605_11645</name>
</gene>
<dbReference type="Pfam" id="PF14054">
    <property type="entry name" value="DUF4249"/>
    <property type="match status" value="1"/>
</dbReference>
<name>A0ABT7WGT5_9FLAO</name>
<dbReference type="RefSeq" id="WP_289725497.1">
    <property type="nucleotide sequence ID" value="NZ_JAUDUY010000006.1"/>
</dbReference>
<reference evidence="1" key="1">
    <citation type="submission" date="2023-06" db="EMBL/GenBank/DDBJ databases">
        <title>Robiginitalea aurantiacus sp. nov. and Algoriphagus sediminis sp. nov., isolated from coastal sediment.</title>
        <authorList>
            <person name="Zhou Z.Y."/>
            <person name="An J."/>
            <person name="Jia Y.W."/>
            <person name="Du Z.J."/>
        </authorList>
    </citation>
    <scope>NUCLEOTIDE SEQUENCE</scope>
    <source>
        <strain evidence="1">M39</strain>
    </source>
</reference>
<sequence>MLSIFQSLFISCVESVDLEEQDTPSLLVIEASLTDEMKTQQVRLTRSFGFETDSVPVETRAEVSILTDVGEAYTFSHTGDGVYSSTQQFAIVPDRTYELMITTPEGTMYRSTPEKLPGIASIDNLYAERDRNSIGTDGVFVYLDGTPQTNDAQYYRYEYEETYKVIAPEWTPRDFLLTDYDPCPVPIQYNLEIVPRTEEQQTCYKTVPSTRVLQNDVTTLADPAILKYPVRFLGATDFMIRHRYSILVRQFVQSAEAFSYFQSLNDFSATESVFNSVQPGFLTGNIQAVNRDEAPVIGFFEVTSVQEARLFFNFEDIFPELEQPPYITNCVPTSSPEAHPSFCAPMPPSTCPQSIVELVNLGLIAYISPNDEGLGTCPGTYAYVKRECGDCTVLGSNIVPEFWIE</sequence>
<dbReference type="EMBL" id="JAUDUY010000006">
    <property type="protein sequence ID" value="MDM9632131.1"/>
    <property type="molecule type" value="Genomic_DNA"/>
</dbReference>
<proteinExistence type="predicted"/>
<evidence type="ECO:0000313" key="2">
    <source>
        <dbReference type="Proteomes" id="UP001174839"/>
    </source>
</evidence>
<protein>
    <submittedName>
        <fullName evidence="1">DUF4249 domain-containing protein</fullName>
    </submittedName>
</protein>
<evidence type="ECO:0000313" key="1">
    <source>
        <dbReference type="EMBL" id="MDM9632131.1"/>
    </source>
</evidence>
<keyword evidence="2" id="KW-1185">Reference proteome</keyword>
<comment type="caution">
    <text evidence="1">The sequence shown here is derived from an EMBL/GenBank/DDBJ whole genome shotgun (WGS) entry which is preliminary data.</text>
</comment>
<dbReference type="InterPro" id="IPR025345">
    <property type="entry name" value="DUF4249"/>
</dbReference>
<organism evidence="1 2">
    <name type="scientific">Robiginitalea aurantiaca</name>
    <dbReference type="NCBI Taxonomy" id="3056915"/>
    <lineage>
        <taxon>Bacteria</taxon>
        <taxon>Pseudomonadati</taxon>
        <taxon>Bacteroidota</taxon>
        <taxon>Flavobacteriia</taxon>
        <taxon>Flavobacteriales</taxon>
        <taxon>Flavobacteriaceae</taxon>
        <taxon>Robiginitalea</taxon>
    </lineage>
</organism>